<organism evidence="3 4">
    <name type="scientific">Aspergillus pseudodeflectus</name>
    <dbReference type="NCBI Taxonomy" id="176178"/>
    <lineage>
        <taxon>Eukaryota</taxon>
        <taxon>Fungi</taxon>
        <taxon>Dikarya</taxon>
        <taxon>Ascomycota</taxon>
        <taxon>Pezizomycotina</taxon>
        <taxon>Eurotiomycetes</taxon>
        <taxon>Eurotiomycetidae</taxon>
        <taxon>Eurotiales</taxon>
        <taxon>Aspergillaceae</taxon>
        <taxon>Aspergillus</taxon>
        <taxon>Aspergillus subgen. Nidulantes</taxon>
    </lineage>
</organism>
<dbReference type="EMBL" id="JBFXLR010000093">
    <property type="protein sequence ID" value="KAL2837723.1"/>
    <property type="molecule type" value="Genomic_DNA"/>
</dbReference>
<feature type="transmembrane region" description="Helical" evidence="2">
    <location>
        <begin position="50"/>
        <end position="75"/>
    </location>
</feature>
<evidence type="ECO:0000256" key="1">
    <source>
        <dbReference type="SAM" id="MobiDB-lite"/>
    </source>
</evidence>
<dbReference type="GeneID" id="98153036"/>
<gene>
    <name evidence="3" type="ORF">BJX68DRAFT_219288</name>
</gene>
<evidence type="ECO:0000313" key="3">
    <source>
        <dbReference type="EMBL" id="KAL2837723.1"/>
    </source>
</evidence>
<reference evidence="3 4" key="1">
    <citation type="submission" date="2024-07" db="EMBL/GenBank/DDBJ databases">
        <title>Section-level genome sequencing and comparative genomics of Aspergillus sections Usti and Cavernicolus.</title>
        <authorList>
            <consortium name="Lawrence Berkeley National Laboratory"/>
            <person name="Nybo J.L."/>
            <person name="Vesth T.C."/>
            <person name="Theobald S."/>
            <person name="Frisvad J.C."/>
            <person name="Larsen T.O."/>
            <person name="Kjaerboelling I."/>
            <person name="Rothschild-Mancinelli K."/>
            <person name="Lyhne E.K."/>
            <person name="Kogle M.E."/>
            <person name="Barry K."/>
            <person name="Clum A."/>
            <person name="Na H."/>
            <person name="Ledsgaard L."/>
            <person name="Lin J."/>
            <person name="Lipzen A."/>
            <person name="Kuo A."/>
            <person name="Riley R."/>
            <person name="Mondo S."/>
            <person name="LaButti K."/>
            <person name="Haridas S."/>
            <person name="Pangalinan J."/>
            <person name="Salamov A.A."/>
            <person name="Simmons B.A."/>
            <person name="Magnuson J.K."/>
            <person name="Chen J."/>
            <person name="Drula E."/>
            <person name="Henrissat B."/>
            <person name="Wiebenga A."/>
            <person name="Lubbers R.J."/>
            <person name="Gomes A.C."/>
            <person name="Macurrencykelacurrency M.R."/>
            <person name="Stajich J."/>
            <person name="Grigoriev I.V."/>
            <person name="Mortensen U.H."/>
            <person name="De vries R.P."/>
            <person name="Baker S.E."/>
            <person name="Andersen M.R."/>
        </authorList>
    </citation>
    <scope>NUCLEOTIDE SEQUENCE [LARGE SCALE GENOMIC DNA]</scope>
    <source>
        <strain evidence="3 4">CBS 756.74</strain>
    </source>
</reference>
<keyword evidence="2" id="KW-1133">Transmembrane helix</keyword>
<keyword evidence="2" id="KW-0472">Membrane</keyword>
<proteinExistence type="predicted"/>
<evidence type="ECO:0000313" key="4">
    <source>
        <dbReference type="Proteomes" id="UP001610444"/>
    </source>
</evidence>
<keyword evidence="2" id="KW-0812">Transmembrane</keyword>
<keyword evidence="4" id="KW-1185">Reference proteome</keyword>
<dbReference type="RefSeq" id="XP_070892668.1">
    <property type="nucleotide sequence ID" value="XM_071037872.1"/>
</dbReference>
<feature type="region of interest" description="Disordered" evidence="1">
    <location>
        <begin position="1"/>
        <end position="26"/>
    </location>
</feature>
<dbReference type="Proteomes" id="UP001610444">
    <property type="component" value="Unassembled WGS sequence"/>
</dbReference>
<name>A0ABR4JCE0_9EURO</name>
<sequence length="158" mass="17994">MAREFRIKPSRISGLSNKHDWPASQPPAKCETPAASLSLRHQTIPLRRRLLASHITLIYLTWFLFLPPLTLFIFFRHSQTYPAIFVILSICRFGRLIHHLLPRVLSVSIPPCLIDKHRSSRLDVGYYLAFRSIARIGRSGQRASGIGHRSDSPDISIS</sequence>
<accession>A0ABR4JCE0</accession>
<comment type="caution">
    <text evidence="3">The sequence shown here is derived from an EMBL/GenBank/DDBJ whole genome shotgun (WGS) entry which is preliminary data.</text>
</comment>
<evidence type="ECO:0000256" key="2">
    <source>
        <dbReference type="SAM" id="Phobius"/>
    </source>
</evidence>
<protein>
    <submittedName>
        <fullName evidence="3">Uncharacterized protein</fullName>
    </submittedName>
</protein>